<organism evidence="2 3">
    <name type="scientific">Vicia faba</name>
    <name type="common">Broad bean</name>
    <name type="synonym">Faba vulgaris</name>
    <dbReference type="NCBI Taxonomy" id="3906"/>
    <lineage>
        <taxon>Eukaryota</taxon>
        <taxon>Viridiplantae</taxon>
        <taxon>Streptophyta</taxon>
        <taxon>Embryophyta</taxon>
        <taxon>Tracheophyta</taxon>
        <taxon>Spermatophyta</taxon>
        <taxon>Magnoliopsida</taxon>
        <taxon>eudicotyledons</taxon>
        <taxon>Gunneridae</taxon>
        <taxon>Pentapetalae</taxon>
        <taxon>rosids</taxon>
        <taxon>fabids</taxon>
        <taxon>Fabales</taxon>
        <taxon>Fabaceae</taxon>
        <taxon>Papilionoideae</taxon>
        <taxon>50 kb inversion clade</taxon>
        <taxon>NPAAA clade</taxon>
        <taxon>Hologalegina</taxon>
        <taxon>IRL clade</taxon>
        <taxon>Fabeae</taxon>
        <taxon>Vicia</taxon>
    </lineage>
</organism>
<name>A0AAV1BD25_VICFA</name>
<keyword evidence="3" id="KW-1185">Reference proteome</keyword>
<evidence type="ECO:0000256" key="1">
    <source>
        <dbReference type="SAM" id="MobiDB-lite"/>
    </source>
</evidence>
<dbReference type="Proteomes" id="UP001157006">
    <property type="component" value="Chromosome 6"/>
</dbReference>
<feature type="region of interest" description="Disordered" evidence="1">
    <location>
        <begin position="1"/>
        <end position="34"/>
    </location>
</feature>
<accession>A0AAV1BD25</accession>
<sequence>MLVPPKNVRHEMPTQASQTAKANVAPKRGRPKGSVNASIKTLEAILSNEHVLDIQPISIDNSHVKSSVRTFYEPNPINIDFVKRLNPTNKLEKNSDLTIATRKIDKLRILKLRDINGPDKEPNNTLVISGYEETTIDVIGGANISKRWTNICKGLTQ</sequence>
<dbReference type="AlphaFoldDB" id="A0AAV1BD25"/>
<proteinExistence type="predicted"/>
<gene>
    <name evidence="2" type="ORF">VFH_VI170560</name>
</gene>
<reference evidence="2 3" key="1">
    <citation type="submission" date="2023-01" db="EMBL/GenBank/DDBJ databases">
        <authorList>
            <person name="Kreplak J."/>
        </authorList>
    </citation>
    <scope>NUCLEOTIDE SEQUENCE [LARGE SCALE GENOMIC DNA]</scope>
</reference>
<evidence type="ECO:0000313" key="2">
    <source>
        <dbReference type="EMBL" id="CAI8619437.1"/>
    </source>
</evidence>
<protein>
    <submittedName>
        <fullName evidence="2">Uncharacterized protein</fullName>
    </submittedName>
</protein>
<evidence type="ECO:0000313" key="3">
    <source>
        <dbReference type="Proteomes" id="UP001157006"/>
    </source>
</evidence>
<dbReference type="EMBL" id="OX451741">
    <property type="protein sequence ID" value="CAI8619437.1"/>
    <property type="molecule type" value="Genomic_DNA"/>
</dbReference>